<name>A0ACC1M7R2_9FUNG</name>
<proteinExistence type="predicted"/>
<comment type="caution">
    <text evidence="1">The sequence shown here is derived from an EMBL/GenBank/DDBJ whole genome shotgun (WGS) entry which is preliminary data.</text>
</comment>
<protein>
    <submittedName>
        <fullName evidence="1">Uncharacterized protein</fullName>
    </submittedName>
</protein>
<sequence>MSLTRYWSLCNNVIGRRAPATLRRSLSATAFRPSKASTSNSLTAALCVIGDEILNGKTLDINSYFFAKRCFELGVAVEKIEVVPDTYAAISSSVQSLSRSHDIVFTSGGIGPTHDDITYKAVGRAFGSSLEYHADTLARMRRIMSGTIADPRGTAEQVAAARMALFPAGATVVYPCEEYWVPVVSVSGNVHIFPGIPKLFENLVDAYLPSLVVNLSGDRTAVAFTRALVGVSRRESEIAPILDQVQEQYAPMGVKIGSYPDWVPKQPKPDGNTPSDWKPPTVVVSVVGKDKEQVALCQAELCQLLGGIDLGTSDKV</sequence>
<reference evidence="1" key="1">
    <citation type="submission" date="2022-07" db="EMBL/GenBank/DDBJ databases">
        <title>Phylogenomic reconstructions and comparative analyses of Kickxellomycotina fungi.</title>
        <authorList>
            <person name="Reynolds N.K."/>
            <person name="Stajich J.E."/>
            <person name="Barry K."/>
            <person name="Grigoriev I.V."/>
            <person name="Crous P."/>
            <person name="Smith M.E."/>
        </authorList>
    </citation>
    <scope>NUCLEOTIDE SEQUENCE</scope>
    <source>
        <strain evidence="1">CBS 190363</strain>
    </source>
</reference>
<accession>A0ACC1M7R2</accession>
<gene>
    <name evidence="1" type="ORF">IWW38_001211</name>
</gene>
<evidence type="ECO:0000313" key="1">
    <source>
        <dbReference type="EMBL" id="KAJ2898831.1"/>
    </source>
</evidence>
<dbReference type="Proteomes" id="UP001139981">
    <property type="component" value="Unassembled WGS sequence"/>
</dbReference>
<organism evidence="1 2">
    <name type="scientific">Coemansia aciculifera</name>
    <dbReference type="NCBI Taxonomy" id="417176"/>
    <lineage>
        <taxon>Eukaryota</taxon>
        <taxon>Fungi</taxon>
        <taxon>Fungi incertae sedis</taxon>
        <taxon>Zoopagomycota</taxon>
        <taxon>Kickxellomycotina</taxon>
        <taxon>Kickxellomycetes</taxon>
        <taxon>Kickxellales</taxon>
        <taxon>Kickxellaceae</taxon>
        <taxon>Coemansia</taxon>
    </lineage>
</organism>
<keyword evidence="2" id="KW-1185">Reference proteome</keyword>
<evidence type="ECO:0000313" key="2">
    <source>
        <dbReference type="Proteomes" id="UP001139981"/>
    </source>
</evidence>
<dbReference type="EMBL" id="JANBVB010000046">
    <property type="protein sequence ID" value="KAJ2898831.1"/>
    <property type="molecule type" value="Genomic_DNA"/>
</dbReference>